<dbReference type="CDD" id="cd23810">
    <property type="entry name" value="UBCc_BIRC6"/>
    <property type="match status" value="1"/>
</dbReference>
<feature type="compositionally biased region" description="Basic and acidic residues" evidence="4">
    <location>
        <begin position="2362"/>
        <end position="2371"/>
    </location>
</feature>
<feature type="compositionally biased region" description="Polar residues" evidence="4">
    <location>
        <begin position="4305"/>
        <end position="4314"/>
    </location>
</feature>
<dbReference type="GO" id="GO:0005634">
    <property type="term" value="C:nucleus"/>
    <property type="evidence" value="ECO:0007669"/>
    <property type="project" value="TreeGrafter"/>
</dbReference>
<gene>
    <name evidence="6" type="primary">CSON002646</name>
</gene>
<name>A0A336MQP0_CULSO</name>
<dbReference type="VEuPathDB" id="VectorBase:CSON002646"/>
<evidence type="ECO:0000256" key="2">
    <source>
        <dbReference type="ARBA" id="ARBA00022786"/>
    </source>
</evidence>
<feature type="compositionally biased region" description="Low complexity" evidence="4">
    <location>
        <begin position="4216"/>
        <end position="4242"/>
    </location>
</feature>
<feature type="coiled-coil region" evidence="3">
    <location>
        <begin position="4368"/>
        <end position="4395"/>
    </location>
</feature>
<feature type="region of interest" description="Disordered" evidence="4">
    <location>
        <begin position="3658"/>
        <end position="3677"/>
    </location>
</feature>
<feature type="compositionally biased region" description="Low complexity" evidence="4">
    <location>
        <begin position="4321"/>
        <end position="4333"/>
    </location>
</feature>
<accession>A0A336MQP0</accession>
<dbReference type="EMBL" id="UFQT01001445">
    <property type="protein sequence ID" value="SSX30597.1"/>
    <property type="molecule type" value="Genomic_DNA"/>
</dbReference>
<keyword evidence="3" id="KW-0175">Coiled coil</keyword>
<evidence type="ECO:0000256" key="4">
    <source>
        <dbReference type="SAM" id="MobiDB-lite"/>
    </source>
</evidence>
<keyword evidence="2" id="KW-0833">Ubl conjugation pathway</keyword>
<dbReference type="PANTHER" id="PTHR46116:SF39">
    <property type="entry name" value="BACULOVIRAL IAP REPEAT-CONTAINING PROTEIN 6"/>
    <property type="match status" value="1"/>
</dbReference>
<feature type="compositionally biased region" description="Low complexity" evidence="4">
    <location>
        <begin position="96"/>
        <end position="109"/>
    </location>
</feature>
<dbReference type="SUPFAM" id="SSF50978">
    <property type="entry name" value="WD40 repeat-like"/>
    <property type="match status" value="1"/>
</dbReference>
<protein>
    <submittedName>
        <fullName evidence="6">CSON002646 protein</fullName>
    </submittedName>
</protein>
<dbReference type="SUPFAM" id="SSF54495">
    <property type="entry name" value="UBC-like"/>
    <property type="match status" value="1"/>
</dbReference>
<proteinExistence type="predicted"/>
<feature type="compositionally biased region" description="Polar residues" evidence="4">
    <location>
        <begin position="3658"/>
        <end position="3676"/>
    </location>
</feature>
<reference evidence="6" key="1">
    <citation type="submission" date="2018-07" db="EMBL/GenBank/DDBJ databases">
        <authorList>
            <person name="Quirk P.G."/>
            <person name="Krulwich T.A."/>
        </authorList>
    </citation>
    <scope>NUCLEOTIDE SEQUENCE</scope>
</reference>
<dbReference type="SMART" id="SM00212">
    <property type="entry name" value="UBCc"/>
    <property type="match status" value="1"/>
</dbReference>
<sequence>MANCKHDIELTALSTYCVISGGKNGQGNTGAMKKHVSLSSKAKMLGSKIVAGVSVVRQIDQIEQNSENCDIEKKLLLIVYQLKDISDKNNSNKQETSNTATKKSSSSTLSTIEERFEDDEFMKFLASETDLQQLQLLEDYIDNIDTTTSSEKIAELACKNLFSTNSSSNVSNEESKNDDQKISKLKAFNHMSSPSKWAWSQNDSIASSTSSTVTVASSKQEQNINPENYKSVSIASEKMTSIQMNCGSQIQSSPVQFVSVVPFLSDDYEIDEIIPSCDTKFLLVVLRRCTQLEGTSFADDDMETDIPKDNSNVQLILYSIEENGMLDEVAVCVRILEEKDSPLEFCMLPKYEGKRRVFEGPDTENGIFAMTCVDGSLKIISLSSLKTISEAKVDTGNFVSVTYCKSLERICACTDKGSLHFYSFYEFDADSSDDRDDDQCFSNLITDPLTAMGRCSKSNIIYDAMPSTSSQTPLAQGNKQESELIAYKNNLTLNDLKILYSLTLFEELPLTYNAEVPGCWSELIQAQKQRRHPNHLRPGDDSNLTRTWRLHNDATTWDEHLIELNVPKSVTQTIGHIDFKFSLYQPCTNPPAIQVTLLKQKSLGICSRRKIGSKSFDENSDMNSGCSDNKDSCENPVLSDEFLQARSAEILVGPIELSSCMDLSEQGGVVTLTSPKLLKTKSRNFLLHIKTVADMSKDGQGKTRVPVKKKGLTSILLSSFQNSSSAQTASSSQPVNFIGKDRISFYSSKPRTNNFYTGCDWLHEISITVRAAKHIHKVPNERIQRLVMLESNQLLDNLLKLVATDQRMLMQNLAFDILNWISSIRLMRYRSPIPTMCKWSAKNAAKNPNSAALDPNEQQNECAMIIGNNLGEIVKNCMVLNNRSIAHKCSKLILASLDGAQNLLHADICQAFEEKLKTAIVNALPHIIRCEHAGALKWFTLLISGTSALDSQNEISEQSIKLLIEIAGEMVHRYNPLGLLLRSRFGLYGLPFEPELFDAELPNLSKSGNLIYTYVPATKPGIQVGNQPMDLKSFCVSDGSELRVLPFQLRRKGIGSHFKGALEVEPLHFICTGTSEATRLENTDSAMVQSGHIIDDIMLETPINNLDSGTAMTSGGGSKKETGDKENLDDDMMNNVKNILVDKIIYSAIKKNKLKEEIKEAAKSFDLEVSVLSGYNEPDTNDEWGPPEPRVVFLTNNSANNENSDGISEDTTTTSASLTNKIQEFFEESNANEDAAFQWHKILSTPPKQTIVVDRMHSGARRYVILDFGQPTMLTDLIIPAYPDLASISIDIWCFEEEADSVRLVVSQDIGAKSLVLSDLQPPPICRYLKITLTGRYGMTGTRCKIPMGAFFGHVVIVEKEGYADPVMKYMKNKKSNTAIQLKVLNALFEDVHCRYCLSSSKLSEYLQPFLNNETSNMSHMQAFLNKNKESDESNQGYTKIYATYEECIYFQYQLNLIKRVIDRIESISPNPIPMQIEHESVQTLCTDKLRVLSESLIEILLHCIISNGSNAMNDATLTALMNQNVCSLLFETIIVSGDTHTQLATCSLLVRLCGAQPWWGDFIASNFNKLYSSKNTQIFPQDRIFFLLTYLGRKSISMGVSRTRVIDSILKAIAELLVPLSTSVDAGLGIWPNTDLTQLSWLLLFLSVCSDDGTEKKDTATYRWDFMSGEGDMAKSRLSMCSNNSRTFSRSFKKRYIQNKTTTTSHLPEKYYISDALNLVGNGDMLTIKQQADHLKKLQNSMKGKLQSFGDYFNEITTKKQLRAQAESSRAFQSTSTQSGNETPIDTDTVFDKGLKTIKTQNIIVVIRGLIGLILNMDFTCNMDLFLLTCKIIARLVIACRPSIQLTKIITSNQLLQLLRIAVWENQQQPWAVHAISCLLQDILDADKNYKNAELDDEGMEVDAAFEREDSVLGQDACSSNSSGGSSSVAHSSSIQLSSAGMDISSNSADSIFKPIQFHNPPPPATYTTTSYADAVKGKLPCLMECEDTEMDELLDNLLEREKLRNKKEPVPSQTQRSSGSGLTILYRAVSSAMDARLEHGLDMSTEITLRRLTMRSSVTLFACLPQNLLQGSCTQAVSLEPESWPSELLESWASPEYNARVETNTMLVEAFDNIFYDLNLKETWLDLEKIMQLWLTLNGEVVEQTNGNGFGHNAYKPKIPFGERAMNGLLKTLATSPIVKLRTWCLGFQCLIMACKPPVDLFDSSLNNTQEKVCRRMGQLLTEDVNFERVLVRFFSGTDRCMSSIENSRYAGPTICKLLVDQLVKELLKYTFDKNDLGVAMNLIQHISQLVYTNIANEERIYCKKSSENGSTNNVFGSLFATVLGSESSRHCKTVTDNTLHVSLLKLSLILIKTKIPRPGEEFPGHDDPMSDQDTINESQTDEIKAEQQGFDQISSRQKIPCFADTILQHSPTMNRLLSSLSGCSNSSFAMLVASSLYTSCSSESKNAISEPQNVADAVFQLLIALTKTATQQQFVVKPLYDFLSSSANQAYALPKLQLSEPFLWFILKVLESPESVITFAQLGGVRVLCQSLVRSNRSLINSQPSLVSMIMQHISRTSGSLQSNLTGTIKKSNVPAVKNEEGLINFAPYCTISSDNPTAQPADVLIQNPIASHRRARTPAWTYLFYPNESHVDLTITLPAAILLKEIQLQPHVSTLASCPSAVAVEITRDNNLGPIPISQPIATIGMTCIRLKFNQPEIATSVVIRLYRPTDSTNMGLTQILVLGSTTFSENANQPNGKLNEIGNSDDELQSKSSLGWLRILSQCFNVATFNAPSDPTEQNLVISQAAEVTGFLEACVSLLSVPCPNPNYAISNLETVLLKLGLYSRDLGLQLIDSLLGQAIPQSLKHNNDAVSDLLYILCTTQDNYTRDRIETMLRWVEGMYQHGDQYALEPVSGHIKCLASVLWQAYAITLIPDLPNMITKSLFESLYKWRQSLDTDAPMQKAIDSMLCSVCCIRPELFTILLRRMNVLVPNLSNDLSASISDDRKEDAEPMSEDTNEEWYSHLSIQDLSKLDLTSAQLNTISMACQSPLAIQLLIDSGLPALFTSAILEFCHREMSKNGLEIESEVVETTECLTDSAKDSANRLNLNKGQVYPMVNVIKITEILNFFGEICAEGTMRDWLGSYEGSVFWEPLLNLLCNSKIYSNKWGNSDLTLNSVITPQPYLKLEESVINFMSKVTSCHPKNQETFTNNLIYVIRKAERKAKTGSNQSVSSGNGYKNSISGFTRRLVLQILLESEKILVSVRSELPLQKKEQNGQLISHHPSKRPNSHHLLFYLSTNVKCHEVLDQCGSVYSNLLPSLPTFDGNRAGNEASGSSSAGLSSVRESRKELFEIGLGMGLGMEFLSVAAGVTAKDKRLKEAKNQAATLKKDLFSVFKMKIDDSKSMSQISDFGQLVHNACPDFILSNDTTISQILAMLKANNISLSTPCINLTLVQGRKTPPCSDEIMRADDDTPPMKAADFVPLPSPLQIFSSRGGLSLLAHYLPTVYPETPKSQIAPIDKDKSSHQNNDWVKVEPNEEIYEDLDDTLTESSSKLPVITSVPQHSLAAFGLFLKLPAYSEVLLRDKIKAQCLLRLILGVTGDGEGNEIYSLALSTALPTLPFEVFRQLLDSSPLTTDDGVLLRRMVIEVGAIHLVLNCLGIFTHHTSQSYQVPGTSELQPNVKTASSSTEEPITLSDDKGHMYWAKGTGFGTGSTQQSWNVEQALLRQKSEEEHVTVLLQVLSSYINPGDKVPSSLTDETEINYRERDELLPELPPIFLDLLQQSCLIAALSSYLRNDSVLDITRHIPLYRAILQLLRAISLSNQLVSLLMMRQNGENRTSIATLLSNMKCCVDTYASRLRIKTKAKSVSKSGVTTINVEDGEDEGLALLIPDIQETFMLVQNATSTDMSMLEEQEQIQSIERPSMQSIEEKYLELMKKLQFDTFEMIAESDNGFRFTISHHFETNVRMAGDRGHPARVKRLAQETVTLSTSLPLSYSSSVFVRCDTDRLDIMKVLITGPADTPYANGCFEFDVYFPPDYPNSPMMINLETTGRNSVRFNPNLYNDGKVCLSVLNTWHGRPEEKWNAQTSSFLQVLVSIQSLILVGEPYFNEPGFERSRGTPAATHSSKEYNSNIYQATVRWAMLEQLKNPCPCFKEVIHTHFWLKRNEICTQIENWITELSKPQYSERNGRTISFNSMVLRRNYRQLREELSKLPPPPGLEEMNNPFSVNATTPTTPSNSATASGSTSMSQSQQMSEMDFMSSTSPKMDGIELSSVSSTLLNDALSQHVLFNNVTGTGGTTTATTNSTTLNSVDEDGASNESGNNNLHHMNHNEGGASSGESSTSSSKDQITTSEMICKVMENQMKNLNQLDNLFALDDADCKALRQQIREAQQQLEALKSNNTTTTAQKEDNMTVFERLQLPNEFLQKPHSPP</sequence>
<feature type="region of interest" description="Disordered" evidence="4">
    <location>
        <begin position="4197"/>
        <end position="4251"/>
    </location>
</feature>
<dbReference type="Pfam" id="PF12356">
    <property type="entry name" value="BIRC6"/>
    <property type="match status" value="1"/>
</dbReference>
<evidence type="ECO:0000256" key="3">
    <source>
        <dbReference type="SAM" id="Coils"/>
    </source>
</evidence>
<dbReference type="GO" id="GO:0043066">
    <property type="term" value="P:negative regulation of apoptotic process"/>
    <property type="evidence" value="ECO:0007669"/>
    <property type="project" value="TreeGrafter"/>
</dbReference>
<feature type="region of interest" description="Disordered" evidence="4">
    <location>
        <begin position="88"/>
        <end position="109"/>
    </location>
</feature>
<dbReference type="GO" id="GO:0006915">
    <property type="term" value="P:apoptotic process"/>
    <property type="evidence" value="ECO:0007669"/>
    <property type="project" value="InterPro"/>
</dbReference>
<dbReference type="Pfam" id="PF00179">
    <property type="entry name" value="UQ_con"/>
    <property type="match status" value="1"/>
</dbReference>
<keyword evidence="1" id="KW-0808">Transferase</keyword>
<organism evidence="6">
    <name type="scientific">Culicoides sonorensis</name>
    <name type="common">Biting midge</name>
    <dbReference type="NCBI Taxonomy" id="179676"/>
    <lineage>
        <taxon>Eukaryota</taxon>
        <taxon>Metazoa</taxon>
        <taxon>Ecdysozoa</taxon>
        <taxon>Arthropoda</taxon>
        <taxon>Hexapoda</taxon>
        <taxon>Insecta</taxon>
        <taxon>Pterygota</taxon>
        <taxon>Neoptera</taxon>
        <taxon>Endopterygota</taxon>
        <taxon>Diptera</taxon>
        <taxon>Nematocera</taxon>
        <taxon>Chironomoidea</taxon>
        <taxon>Ceratopogonidae</taxon>
        <taxon>Ceratopogoninae</taxon>
        <taxon>Culicoides</taxon>
        <taxon>Monoculicoides</taxon>
    </lineage>
</organism>
<dbReference type="InterPro" id="IPR022103">
    <property type="entry name" value="BIRC6"/>
</dbReference>
<evidence type="ECO:0000313" key="6">
    <source>
        <dbReference type="EMBL" id="SSX30597.1"/>
    </source>
</evidence>
<dbReference type="InterPro" id="IPR000608">
    <property type="entry name" value="UBC"/>
</dbReference>
<dbReference type="FunFam" id="3.10.110.10:FF:000014">
    <property type="entry name" value="Baculoviral IAP repeat-containing protein 6"/>
    <property type="match status" value="1"/>
</dbReference>
<feature type="domain" description="UBC core" evidence="5">
    <location>
        <begin position="3962"/>
        <end position="4129"/>
    </location>
</feature>
<dbReference type="GO" id="GO:0032465">
    <property type="term" value="P:regulation of cytokinesis"/>
    <property type="evidence" value="ECO:0007669"/>
    <property type="project" value="InterPro"/>
</dbReference>
<feature type="region of interest" description="Disordered" evidence="4">
    <location>
        <begin position="2362"/>
        <end position="2385"/>
    </location>
</feature>
<dbReference type="PROSITE" id="PS50127">
    <property type="entry name" value="UBC_2"/>
    <property type="match status" value="1"/>
</dbReference>
<feature type="region of interest" description="Disordered" evidence="4">
    <location>
        <begin position="1108"/>
        <end position="1130"/>
    </location>
</feature>
<dbReference type="InterPro" id="IPR016135">
    <property type="entry name" value="UBQ-conjugating_enzyme/RWD"/>
</dbReference>
<dbReference type="Gene3D" id="3.10.110.10">
    <property type="entry name" value="Ubiquitin Conjugating Enzyme"/>
    <property type="match status" value="1"/>
</dbReference>
<dbReference type="InterPro" id="IPR036322">
    <property type="entry name" value="WD40_repeat_dom_sf"/>
</dbReference>
<evidence type="ECO:0000259" key="5">
    <source>
        <dbReference type="PROSITE" id="PS50127"/>
    </source>
</evidence>
<feature type="region of interest" description="Disordered" evidence="4">
    <location>
        <begin position="4280"/>
        <end position="4337"/>
    </location>
</feature>
<feature type="compositionally biased region" description="Low complexity" evidence="4">
    <location>
        <begin position="4280"/>
        <end position="4295"/>
    </location>
</feature>
<dbReference type="OMA" id="TTWDEHV"/>
<dbReference type="PANTHER" id="PTHR46116">
    <property type="entry name" value="(E3-INDEPENDENT) E2 UBIQUITIN-CONJUGATING ENZYME"/>
    <property type="match status" value="1"/>
</dbReference>
<dbReference type="GO" id="GO:0004842">
    <property type="term" value="F:ubiquitin-protein transferase activity"/>
    <property type="evidence" value="ECO:0007669"/>
    <property type="project" value="InterPro"/>
</dbReference>
<dbReference type="GO" id="GO:0004869">
    <property type="term" value="F:cysteine-type endopeptidase inhibitor activity"/>
    <property type="evidence" value="ECO:0007669"/>
    <property type="project" value="TreeGrafter"/>
</dbReference>
<evidence type="ECO:0000256" key="1">
    <source>
        <dbReference type="ARBA" id="ARBA00022679"/>
    </source>
</evidence>